<accession>A0A9Q3HZS2</accession>
<name>A0A9Q3HZS2_9BASI</name>
<organism evidence="1 2">
    <name type="scientific">Austropuccinia psidii MF-1</name>
    <dbReference type="NCBI Taxonomy" id="1389203"/>
    <lineage>
        <taxon>Eukaryota</taxon>
        <taxon>Fungi</taxon>
        <taxon>Dikarya</taxon>
        <taxon>Basidiomycota</taxon>
        <taxon>Pucciniomycotina</taxon>
        <taxon>Pucciniomycetes</taxon>
        <taxon>Pucciniales</taxon>
        <taxon>Sphaerophragmiaceae</taxon>
        <taxon>Austropuccinia</taxon>
    </lineage>
</organism>
<protein>
    <submittedName>
        <fullName evidence="1">Uncharacterized protein</fullName>
    </submittedName>
</protein>
<evidence type="ECO:0000313" key="2">
    <source>
        <dbReference type="Proteomes" id="UP000765509"/>
    </source>
</evidence>
<dbReference type="Proteomes" id="UP000765509">
    <property type="component" value="Unassembled WGS sequence"/>
</dbReference>
<dbReference type="EMBL" id="AVOT02028397">
    <property type="protein sequence ID" value="MBW0520869.1"/>
    <property type="molecule type" value="Genomic_DNA"/>
</dbReference>
<reference evidence="1" key="1">
    <citation type="submission" date="2021-03" db="EMBL/GenBank/DDBJ databases">
        <title>Draft genome sequence of rust myrtle Austropuccinia psidii MF-1, a brazilian biotype.</title>
        <authorList>
            <person name="Quecine M.C."/>
            <person name="Pachon D.M.R."/>
            <person name="Bonatelli M.L."/>
            <person name="Correr F.H."/>
            <person name="Franceschini L.M."/>
            <person name="Leite T.F."/>
            <person name="Margarido G.R.A."/>
            <person name="Almeida C.A."/>
            <person name="Ferrarezi J.A."/>
            <person name="Labate C.A."/>
        </authorList>
    </citation>
    <scope>NUCLEOTIDE SEQUENCE</scope>
    <source>
        <strain evidence="1">MF-1</strain>
    </source>
</reference>
<keyword evidence="2" id="KW-1185">Reference proteome</keyword>
<comment type="caution">
    <text evidence="1">The sequence shown here is derived from an EMBL/GenBank/DDBJ whole genome shotgun (WGS) entry which is preliminary data.</text>
</comment>
<sequence>MGPTPAHWDLLDHVVGYLRKTRNQGICLCPGRISLNLWSDAGWGGDLERSQTGFVLKLGNAPYSGAINQLEQLVGVFNKAIFCNNQAAVQVVIDNKSPKQMRYLDRAFFFVNDTVRKHGIKITWVKTDDMLANALGAHPFLGLSSCTLKSRSRSDPISLSSPLINWRCGIGSLPAREVRYTWPTLNR</sequence>
<evidence type="ECO:0000313" key="1">
    <source>
        <dbReference type="EMBL" id="MBW0520869.1"/>
    </source>
</evidence>
<dbReference type="AlphaFoldDB" id="A0A9Q3HZS2"/>
<gene>
    <name evidence="1" type="ORF">O181_060584</name>
</gene>
<proteinExistence type="predicted"/>